<evidence type="ECO:0000313" key="1">
    <source>
        <dbReference type="EMBL" id="AFD25305.1"/>
    </source>
</evidence>
<protein>
    <submittedName>
        <fullName evidence="1">Uncharacterized protein</fullName>
    </submittedName>
</protein>
<dbReference type="PATRIC" id="fig|745776.4.peg.1417"/>
<keyword evidence="2" id="KW-1185">Reference proteome</keyword>
<dbReference type="EMBL" id="CP002191">
    <property type="protein sequence ID" value="AFD25305.1"/>
    <property type="molecule type" value="Genomic_DNA"/>
</dbReference>
<proteinExistence type="predicted"/>
<dbReference type="KEGG" id="dgo:DGo_CA1378"/>
<accession>H8GT21</accession>
<dbReference type="RefSeq" id="WP_014684788.1">
    <property type="nucleotide sequence ID" value="NC_017790.1"/>
</dbReference>
<sequence>MLAFLRPRGGQEYRLTTCAARGRGRGRHLQDTGTYRLTLRGEELEATGPSGQTRTLSAGRFLEIFGSALFLPPEPTGRLTDLGPLFG</sequence>
<evidence type="ECO:0000313" key="2">
    <source>
        <dbReference type="Proteomes" id="UP000007575"/>
    </source>
</evidence>
<dbReference type="Proteomes" id="UP000007575">
    <property type="component" value="Chromosome"/>
</dbReference>
<dbReference type="STRING" id="745776.DGo_CA1378"/>
<gene>
    <name evidence="1" type="ordered locus">DGo_CA1378</name>
</gene>
<name>H8GT21_DEIGI</name>
<dbReference type="HOGENOM" id="CLU_2301191_0_0_0"/>
<reference evidence="1 2" key="1">
    <citation type="journal article" date="2012" name="PLoS ONE">
        <title>Genome sequence and transcriptome analysis of the radioresistant bacterium Deinococcus gobiensis: insights into the extreme environmental adaptations.</title>
        <authorList>
            <person name="Yuan M."/>
            <person name="Chen M."/>
            <person name="Zhang W."/>
            <person name="Lu W."/>
            <person name="Wang J."/>
            <person name="Yang M."/>
            <person name="Zhao P."/>
            <person name="Tang R."/>
            <person name="Li X."/>
            <person name="Hao Y."/>
            <person name="Zhou Z."/>
            <person name="Zhan Y."/>
            <person name="Yu H."/>
            <person name="Teng C."/>
            <person name="Yan Y."/>
            <person name="Ping S."/>
            <person name="Wang Y."/>
            <person name="Lin M."/>
        </authorList>
    </citation>
    <scope>NUCLEOTIDE SEQUENCE [LARGE SCALE GENOMIC DNA]</scope>
    <source>
        <strain evidence="1 2">I-0</strain>
    </source>
</reference>
<organism evidence="1 2">
    <name type="scientific">Deinococcus gobiensis (strain DSM 21396 / JCM 16679 / CGMCC 1.7299 / I-0)</name>
    <dbReference type="NCBI Taxonomy" id="745776"/>
    <lineage>
        <taxon>Bacteria</taxon>
        <taxon>Thermotogati</taxon>
        <taxon>Deinococcota</taxon>
        <taxon>Deinococci</taxon>
        <taxon>Deinococcales</taxon>
        <taxon>Deinococcaceae</taxon>
        <taxon>Deinococcus</taxon>
    </lineage>
</organism>
<dbReference type="AlphaFoldDB" id="H8GT21"/>